<dbReference type="OrthoDB" id="407275at2759"/>
<dbReference type="Pfam" id="PF01565">
    <property type="entry name" value="FAD_binding_4"/>
    <property type="match status" value="1"/>
</dbReference>
<dbReference type="InterPro" id="IPR036318">
    <property type="entry name" value="FAD-bd_PCMH-like_sf"/>
</dbReference>
<comment type="similarity">
    <text evidence="1">Belongs to the oxygen-dependent FAD-linked oxidoreductase family.</text>
</comment>
<protein>
    <recommendedName>
        <fullName evidence="5">FAD-binding PCMH-type domain-containing protein</fullName>
    </recommendedName>
</protein>
<proteinExistence type="inferred from homology"/>
<dbReference type="PANTHER" id="PTHR42973:SF7">
    <property type="entry name" value="FAD-BINDING PCMH-TYPE DOMAIN-CONTAINING PROTEIN"/>
    <property type="match status" value="1"/>
</dbReference>
<dbReference type="GO" id="GO:0071949">
    <property type="term" value="F:FAD binding"/>
    <property type="evidence" value="ECO:0007669"/>
    <property type="project" value="InterPro"/>
</dbReference>
<evidence type="ECO:0000256" key="1">
    <source>
        <dbReference type="ARBA" id="ARBA00005466"/>
    </source>
</evidence>
<dbReference type="Gene3D" id="3.30.43.10">
    <property type="entry name" value="Uridine Diphospho-n-acetylenolpyruvylglucosamine Reductase, domain 2"/>
    <property type="match status" value="1"/>
</dbReference>
<dbReference type="GO" id="GO:0016491">
    <property type="term" value="F:oxidoreductase activity"/>
    <property type="evidence" value="ECO:0007669"/>
    <property type="project" value="UniProtKB-KW"/>
</dbReference>
<dbReference type="GeneID" id="19271534"/>
<dbReference type="PANTHER" id="PTHR42973">
    <property type="entry name" value="BINDING OXIDOREDUCTASE, PUTATIVE (AFU_ORTHOLOGUE AFUA_1G17690)-RELATED"/>
    <property type="match status" value="1"/>
</dbReference>
<dbReference type="InterPro" id="IPR016166">
    <property type="entry name" value="FAD-bd_PCMH"/>
</dbReference>
<keyword evidence="7" id="KW-1185">Reference proteome</keyword>
<dbReference type="InterPro" id="IPR050416">
    <property type="entry name" value="FAD-linked_Oxidoreductase"/>
</dbReference>
<evidence type="ECO:0000256" key="3">
    <source>
        <dbReference type="ARBA" id="ARBA00022827"/>
    </source>
</evidence>
<reference evidence="7" key="1">
    <citation type="journal article" date="2015" name="BMC Genomics">
        <title>Genomic and transcriptomic analysis of the endophytic fungus Pestalotiopsis fici reveals its lifestyle and high potential for synthesis of natural products.</title>
        <authorList>
            <person name="Wang X."/>
            <person name="Zhang X."/>
            <person name="Liu L."/>
            <person name="Xiang M."/>
            <person name="Wang W."/>
            <person name="Sun X."/>
            <person name="Che Y."/>
            <person name="Guo L."/>
            <person name="Liu G."/>
            <person name="Guo L."/>
            <person name="Wang C."/>
            <person name="Yin W.B."/>
            <person name="Stadler M."/>
            <person name="Zhang X."/>
            <person name="Liu X."/>
        </authorList>
    </citation>
    <scope>NUCLEOTIDE SEQUENCE [LARGE SCALE GENOMIC DNA]</scope>
    <source>
        <strain evidence="7">W106-1 / CGMCC3.15140</strain>
    </source>
</reference>
<keyword evidence="4" id="KW-0560">Oxidoreductase</keyword>
<accession>W3X656</accession>
<keyword evidence="3" id="KW-0274">FAD</keyword>
<dbReference type="Gene3D" id="3.30.465.10">
    <property type="match status" value="1"/>
</dbReference>
<dbReference type="HOGENOM" id="CLU_018354_10_0_1"/>
<evidence type="ECO:0000313" key="6">
    <source>
        <dbReference type="EMBL" id="ETS81519.1"/>
    </source>
</evidence>
<evidence type="ECO:0000256" key="2">
    <source>
        <dbReference type="ARBA" id="ARBA00022630"/>
    </source>
</evidence>
<gene>
    <name evidence="6" type="ORF">PFICI_06521</name>
</gene>
<evidence type="ECO:0000256" key="4">
    <source>
        <dbReference type="ARBA" id="ARBA00023002"/>
    </source>
</evidence>
<dbReference type="InterPro" id="IPR016169">
    <property type="entry name" value="FAD-bd_PCMH_sub2"/>
</dbReference>
<dbReference type="STRING" id="1229662.W3X656"/>
<name>W3X656_PESFW</name>
<dbReference type="AlphaFoldDB" id="W3X656"/>
<dbReference type="RefSeq" id="XP_007833293.1">
    <property type="nucleotide sequence ID" value="XM_007835102.1"/>
</dbReference>
<evidence type="ECO:0000259" key="5">
    <source>
        <dbReference type="PROSITE" id="PS51387"/>
    </source>
</evidence>
<dbReference type="InParanoid" id="W3X656"/>
<dbReference type="InterPro" id="IPR016167">
    <property type="entry name" value="FAD-bd_PCMH_sub1"/>
</dbReference>
<organism evidence="6 7">
    <name type="scientific">Pestalotiopsis fici (strain W106-1 / CGMCC3.15140)</name>
    <dbReference type="NCBI Taxonomy" id="1229662"/>
    <lineage>
        <taxon>Eukaryota</taxon>
        <taxon>Fungi</taxon>
        <taxon>Dikarya</taxon>
        <taxon>Ascomycota</taxon>
        <taxon>Pezizomycotina</taxon>
        <taxon>Sordariomycetes</taxon>
        <taxon>Xylariomycetidae</taxon>
        <taxon>Amphisphaeriales</taxon>
        <taxon>Sporocadaceae</taxon>
        <taxon>Pestalotiopsis</taxon>
    </lineage>
</organism>
<evidence type="ECO:0000313" key="7">
    <source>
        <dbReference type="Proteomes" id="UP000030651"/>
    </source>
</evidence>
<dbReference type="Proteomes" id="UP000030651">
    <property type="component" value="Unassembled WGS sequence"/>
</dbReference>
<dbReference type="SUPFAM" id="SSF56176">
    <property type="entry name" value="FAD-binding/transporter-associated domain-like"/>
    <property type="match status" value="1"/>
</dbReference>
<dbReference type="eggNOG" id="ENOG502SJVQ">
    <property type="taxonomic scope" value="Eukaryota"/>
</dbReference>
<dbReference type="InterPro" id="IPR006094">
    <property type="entry name" value="Oxid_FAD_bind_N"/>
</dbReference>
<dbReference type="Gene3D" id="3.40.462.20">
    <property type="match status" value="1"/>
</dbReference>
<sequence>MASLDQSRQNAVREFSQQHPNIPYVVPSSPDYAALRATFIVDNPAVPIAIARPQNADDVAAIVKFCVARDVPFVVRSGGNNLFGKSQVDGALTIDMRDVQYCHVDESKTSARIGGGILAGTLVQSLSQEGVVTASGTVHFIGYVGWSTYGGYGPFSANFGYGFEQILAAKVVNSTGEIIDADSDLLRGIRGAGGSFGIIVEMTIRVRPLTKILSGFMVYDTSKVINTVATYCQGLQGLRDDGWPDPLCVAPLFLCTPDGLKLLSHFMWSEDNEAAGTSWLERVSQLGRNLHNGVRRTTILEAMGDFNRAIPQDGRGSVNTVSLRRLTDECIAVIAKYVECMPRYVGNGFAIHVAPKPAQASVHDSVFAVTEAHYMLELLATPRSEEGLHESQRWGADFVSELLKTGSSNILPSTYINLTPPGRTTLQQVYGDNFTSVMELKEKYDPHGVFKLATPFSYIPPADSVENAC</sequence>
<keyword evidence="2" id="KW-0285">Flavoprotein</keyword>
<feature type="domain" description="FAD-binding PCMH-type" evidence="5">
    <location>
        <begin position="43"/>
        <end position="209"/>
    </location>
</feature>
<dbReference type="PROSITE" id="PS51387">
    <property type="entry name" value="FAD_PCMH"/>
    <property type="match status" value="1"/>
</dbReference>
<dbReference type="EMBL" id="KI912112">
    <property type="protein sequence ID" value="ETS81519.1"/>
    <property type="molecule type" value="Genomic_DNA"/>
</dbReference>
<dbReference type="KEGG" id="pfy:PFICI_06521"/>